<keyword evidence="3" id="KW-1185">Reference proteome</keyword>
<proteinExistence type="predicted"/>
<name>A0A6G1ITR0_9PLEO</name>
<feature type="chain" id="PRO_5026002231" description="Secreted protein" evidence="1">
    <location>
        <begin position="21"/>
        <end position="167"/>
    </location>
</feature>
<dbReference type="AlphaFoldDB" id="A0A6G1ITR0"/>
<evidence type="ECO:0000313" key="3">
    <source>
        <dbReference type="Proteomes" id="UP000799291"/>
    </source>
</evidence>
<keyword evidence="1" id="KW-0732">Signal</keyword>
<evidence type="ECO:0000256" key="1">
    <source>
        <dbReference type="SAM" id="SignalP"/>
    </source>
</evidence>
<sequence length="167" mass="18550">MVIFALISFVLLLLPWRLLRIERHGVVRLCTSQTPQLQTQGQPRICTHLNILSASRQPIGLRNTVELLSSAILRLFLPMPMFRSAVIPFTVAQTTRPKLVHADPSVAGRGDPRTPGRSCLVAMLETVAASRSHGDNIRTFRPSLVIPLRWSALSFVHLALCRKQVSG</sequence>
<reference evidence="2" key="1">
    <citation type="journal article" date="2020" name="Stud. Mycol.">
        <title>101 Dothideomycetes genomes: a test case for predicting lifestyles and emergence of pathogens.</title>
        <authorList>
            <person name="Haridas S."/>
            <person name="Albert R."/>
            <person name="Binder M."/>
            <person name="Bloem J."/>
            <person name="Labutti K."/>
            <person name="Salamov A."/>
            <person name="Andreopoulos B."/>
            <person name="Baker S."/>
            <person name="Barry K."/>
            <person name="Bills G."/>
            <person name="Bluhm B."/>
            <person name="Cannon C."/>
            <person name="Castanera R."/>
            <person name="Culley D."/>
            <person name="Daum C."/>
            <person name="Ezra D."/>
            <person name="Gonzalez J."/>
            <person name="Henrissat B."/>
            <person name="Kuo A."/>
            <person name="Liang C."/>
            <person name="Lipzen A."/>
            <person name="Lutzoni F."/>
            <person name="Magnuson J."/>
            <person name="Mondo S."/>
            <person name="Nolan M."/>
            <person name="Ohm R."/>
            <person name="Pangilinan J."/>
            <person name="Park H.-J."/>
            <person name="Ramirez L."/>
            <person name="Alfaro M."/>
            <person name="Sun H."/>
            <person name="Tritt A."/>
            <person name="Yoshinaga Y."/>
            <person name="Zwiers L.-H."/>
            <person name="Turgeon B."/>
            <person name="Goodwin S."/>
            <person name="Spatafora J."/>
            <person name="Crous P."/>
            <person name="Grigoriev I."/>
        </authorList>
    </citation>
    <scope>NUCLEOTIDE SEQUENCE</scope>
    <source>
        <strain evidence="2">CBS 122367</strain>
    </source>
</reference>
<accession>A0A6G1ITR0</accession>
<gene>
    <name evidence="2" type="ORF">K458DRAFT_420391</name>
</gene>
<organism evidence="2 3">
    <name type="scientific">Lentithecium fluviatile CBS 122367</name>
    <dbReference type="NCBI Taxonomy" id="1168545"/>
    <lineage>
        <taxon>Eukaryota</taxon>
        <taxon>Fungi</taxon>
        <taxon>Dikarya</taxon>
        <taxon>Ascomycota</taxon>
        <taxon>Pezizomycotina</taxon>
        <taxon>Dothideomycetes</taxon>
        <taxon>Pleosporomycetidae</taxon>
        <taxon>Pleosporales</taxon>
        <taxon>Massarineae</taxon>
        <taxon>Lentitheciaceae</taxon>
        <taxon>Lentithecium</taxon>
    </lineage>
</organism>
<dbReference type="Proteomes" id="UP000799291">
    <property type="component" value="Unassembled WGS sequence"/>
</dbReference>
<evidence type="ECO:0008006" key="4">
    <source>
        <dbReference type="Google" id="ProtNLM"/>
    </source>
</evidence>
<evidence type="ECO:0000313" key="2">
    <source>
        <dbReference type="EMBL" id="KAF2681622.1"/>
    </source>
</evidence>
<dbReference type="EMBL" id="MU005590">
    <property type="protein sequence ID" value="KAF2681622.1"/>
    <property type="molecule type" value="Genomic_DNA"/>
</dbReference>
<protein>
    <recommendedName>
        <fullName evidence="4">Secreted protein</fullName>
    </recommendedName>
</protein>
<feature type="signal peptide" evidence="1">
    <location>
        <begin position="1"/>
        <end position="20"/>
    </location>
</feature>